<dbReference type="Proteomes" id="UP000321726">
    <property type="component" value="Unassembled WGS sequence"/>
</dbReference>
<reference evidence="6 9" key="2">
    <citation type="submission" date="2019-07" db="EMBL/GenBank/DDBJ databases">
        <title>Whole genome shotgun sequence of Halomonas cupida NBRC 102219.</title>
        <authorList>
            <person name="Hosoyama A."/>
            <person name="Uohara A."/>
            <person name="Ohji S."/>
            <person name="Ichikawa N."/>
        </authorList>
    </citation>
    <scope>NUCLEOTIDE SEQUENCE [LARGE SCALE GENOMIC DNA]</scope>
    <source>
        <strain evidence="6 9">NBRC 102219</strain>
    </source>
</reference>
<dbReference type="Gene3D" id="3.10.180.10">
    <property type="entry name" value="2,3-Dihydroxybiphenyl 1,2-Dioxygenase, domain 1"/>
    <property type="match status" value="1"/>
</dbReference>
<evidence type="ECO:0000256" key="3">
    <source>
        <dbReference type="ARBA" id="ARBA00023251"/>
    </source>
</evidence>
<dbReference type="InterPro" id="IPR037523">
    <property type="entry name" value="VOC_core"/>
</dbReference>
<evidence type="ECO:0000256" key="1">
    <source>
        <dbReference type="ARBA" id="ARBA00011051"/>
    </source>
</evidence>
<dbReference type="GO" id="GO:0046677">
    <property type="term" value="P:response to antibiotic"/>
    <property type="evidence" value="ECO:0007669"/>
    <property type="project" value="UniProtKB-KW"/>
</dbReference>
<feature type="domain" description="VOC" evidence="5">
    <location>
        <begin position="5"/>
        <end position="119"/>
    </location>
</feature>
<dbReference type="CDD" id="cd08349">
    <property type="entry name" value="BLMA_like"/>
    <property type="match status" value="1"/>
</dbReference>
<evidence type="ECO:0000256" key="4">
    <source>
        <dbReference type="SAM" id="MobiDB-lite"/>
    </source>
</evidence>
<dbReference type="AlphaFoldDB" id="A0A1M7BXV0"/>
<protein>
    <recommendedName>
        <fullName evidence="2">Bleomycin resistance protein</fullName>
    </recommendedName>
</protein>
<evidence type="ECO:0000313" key="6">
    <source>
        <dbReference type="EMBL" id="GEN24672.1"/>
    </source>
</evidence>
<feature type="region of interest" description="Disordered" evidence="4">
    <location>
        <begin position="103"/>
        <end position="125"/>
    </location>
</feature>
<gene>
    <name evidence="6" type="ORF">HCU01_26210</name>
    <name evidence="7" type="ORF">SAMN05660971_00887</name>
</gene>
<organism evidence="7 8">
    <name type="scientific">Halomonas cupida</name>
    <dbReference type="NCBI Taxonomy" id="44933"/>
    <lineage>
        <taxon>Bacteria</taxon>
        <taxon>Pseudomonadati</taxon>
        <taxon>Pseudomonadota</taxon>
        <taxon>Gammaproteobacteria</taxon>
        <taxon>Oceanospirillales</taxon>
        <taxon>Halomonadaceae</taxon>
        <taxon>Halomonas</taxon>
    </lineage>
</organism>
<evidence type="ECO:0000259" key="5">
    <source>
        <dbReference type="PROSITE" id="PS51819"/>
    </source>
</evidence>
<evidence type="ECO:0000256" key="2">
    <source>
        <dbReference type="ARBA" id="ARBA00021572"/>
    </source>
</evidence>
<dbReference type="SUPFAM" id="SSF54593">
    <property type="entry name" value="Glyoxalase/Bleomycin resistance protein/Dihydroxybiphenyl dioxygenase"/>
    <property type="match status" value="1"/>
</dbReference>
<sequence>MSSNILATIPVLQIENAERSCDFYCGRLGFHKNWEHQFEPGMPWFVSLSRGAVTLFLTEHPESAVGALVYLPVEAVDELAQEFQGNGVDLELKPVTQPWGMREMQLEDPDGNRLRFGQDMEEGEG</sequence>
<dbReference type="Pfam" id="PF19581">
    <property type="entry name" value="Glyoxalase_7"/>
    <property type="match status" value="1"/>
</dbReference>
<evidence type="ECO:0000313" key="7">
    <source>
        <dbReference type="EMBL" id="SHL59723.1"/>
    </source>
</evidence>
<dbReference type="Proteomes" id="UP000184123">
    <property type="component" value="Unassembled WGS sequence"/>
</dbReference>
<dbReference type="PROSITE" id="PS51819">
    <property type="entry name" value="VOC"/>
    <property type="match status" value="1"/>
</dbReference>
<dbReference type="STRING" id="44933.SAMN05660971_00887"/>
<dbReference type="RefSeq" id="WP_073433839.1">
    <property type="nucleotide sequence ID" value="NZ_BJXU01000103.1"/>
</dbReference>
<evidence type="ECO:0000313" key="9">
    <source>
        <dbReference type="Proteomes" id="UP000321726"/>
    </source>
</evidence>
<dbReference type="InterPro" id="IPR000335">
    <property type="entry name" value="Bleomycin-R"/>
</dbReference>
<keyword evidence="3" id="KW-0046">Antibiotic resistance</keyword>
<name>A0A1M7BXV0_9GAMM</name>
<proteinExistence type="inferred from homology"/>
<dbReference type="InterPro" id="IPR029068">
    <property type="entry name" value="Glyas_Bleomycin-R_OHBP_Dase"/>
</dbReference>
<keyword evidence="9" id="KW-1185">Reference proteome</keyword>
<dbReference type="EMBL" id="BJXU01000103">
    <property type="protein sequence ID" value="GEN24672.1"/>
    <property type="molecule type" value="Genomic_DNA"/>
</dbReference>
<dbReference type="EMBL" id="FRCA01000002">
    <property type="protein sequence ID" value="SHL59723.1"/>
    <property type="molecule type" value="Genomic_DNA"/>
</dbReference>
<reference evidence="7 8" key="1">
    <citation type="submission" date="2016-11" db="EMBL/GenBank/DDBJ databases">
        <authorList>
            <person name="Jaros S."/>
            <person name="Januszkiewicz K."/>
            <person name="Wedrychowicz H."/>
        </authorList>
    </citation>
    <scope>NUCLEOTIDE SEQUENCE [LARGE SCALE GENOMIC DNA]</scope>
    <source>
        <strain evidence="7 8">DSM 4740</strain>
    </source>
</reference>
<comment type="similarity">
    <text evidence="1">Belongs to the bleomycin resistance protein family.</text>
</comment>
<dbReference type="OrthoDB" id="9803104at2"/>
<accession>A0A1M7BXV0</accession>
<evidence type="ECO:0000313" key="8">
    <source>
        <dbReference type="Proteomes" id="UP000184123"/>
    </source>
</evidence>